<feature type="domain" description="Transcription factor CBF/NF-Y/archaeal histone" evidence="3">
    <location>
        <begin position="52"/>
        <end position="88"/>
    </location>
</feature>
<dbReference type="SUPFAM" id="SSF47113">
    <property type="entry name" value="Histone-fold"/>
    <property type="match status" value="1"/>
</dbReference>
<dbReference type="GO" id="GO:0016251">
    <property type="term" value="F:RNA polymerase II general transcription initiation factor activity"/>
    <property type="evidence" value="ECO:0007669"/>
    <property type="project" value="TreeGrafter"/>
</dbReference>
<accession>A0A1E5R3T2</accession>
<dbReference type="GO" id="GO:0046982">
    <property type="term" value="F:protein heterodimerization activity"/>
    <property type="evidence" value="ECO:0007669"/>
    <property type="project" value="InterPro"/>
</dbReference>
<evidence type="ECO:0000313" key="4">
    <source>
        <dbReference type="EMBL" id="OEJ81559.1"/>
    </source>
</evidence>
<organism evidence="4 5">
    <name type="scientific">Hanseniaspora opuntiae</name>
    <dbReference type="NCBI Taxonomy" id="211096"/>
    <lineage>
        <taxon>Eukaryota</taxon>
        <taxon>Fungi</taxon>
        <taxon>Dikarya</taxon>
        <taxon>Ascomycota</taxon>
        <taxon>Saccharomycotina</taxon>
        <taxon>Saccharomycetes</taxon>
        <taxon>Saccharomycodales</taxon>
        <taxon>Saccharomycodaceae</taxon>
        <taxon>Hanseniaspora</taxon>
    </lineage>
</organism>
<dbReference type="GO" id="GO:0051123">
    <property type="term" value="P:RNA polymerase II preinitiation complex assembly"/>
    <property type="evidence" value="ECO:0007669"/>
    <property type="project" value="TreeGrafter"/>
</dbReference>
<dbReference type="PANTHER" id="PTHR46138">
    <property type="entry name" value="PROTEIN DR1"/>
    <property type="match status" value="1"/>
</dbReference>
<reference evidence="5" key="1">
    <citation type="journal article" date="2016" name="Genome Announc.">
        <title>Genome sequences of three species of Hanseniaspora isolated from spontaneous wine fermentations.</title>
        <authorList>
            <person name="Sternes P.R."/>
            <person name="Lee D."/>
            <person name="Kutyna D.R."/>
            <person name="Borneman A.R."/>
        </authorList>
    </citation>
    <scope>NUCLEOTIDE SEQUENCE [LARGE SCALE GENOMIC DNA]</scope>
    <source>
        <strain evidence="5">AWRI3578</strain>
    </source>
</reference>
<evidence type="ECO:0000313" key="5">
    <source>
        <dbReference type="Proteomes" id="UP000095605"/>
    </source>
</evidence>
<dbReference type="InterPro" id="IPR003958">
    <property type="entry name" value="CBFA_NFYB_domain"/>
</dbReference>
<sequence>MEFSSSESEISIEELANLLPKATLNKLVSEIVNLPRYSHLKINIQKTFKTKLSEYGIIFLQLIIGESIDLINKENKKTITHDHILKVLDNLEFNEYLPILANIIKSKQLLLHKKQEKVMNFKNKNIALSQEELLAQQELLFKQSRNRLNNKE</sequence>
<dbReference type="EMBL" id="LPNL01000009">
    <property type="protein sequence ID" value="OEJ81559.1"/>
    <property type="molecule type" value="Genomic_DNA"/>
</dbReference>
<keyword evidence="2" id="KW-0539">Nucleus</keyword>
<dbReference type="GO" id="GO:0017054">
    <property type="term" value="C:negative cofactor 2 complex"/>
    <property type="evidence" value="ECO:0007669"/>
    <property type="project" value="InterPro"/>
</dbReference>
<dbReference type="AlphaFoldDB" id="A0A1E5R3T2"/>
<comment type="subcellular location">
    <subcellularLocation>
        <location evidence="1">Nucleus</location>
    </subcellularLocation>
</comment>
<dbReference type="GO" id="GO:0000122">
    <property type="term" value="P:negative regulation of transcription by RNA polymerase II"/>
    <property type="evidence" value="ECO:0007669"/>
    <property type="project" value="InterPro"/>
</dbReference>
<keyword evidence="5" id="KW-1185">Reference proteome</keyword>
<protein>
    <submittedName>
        <fullName evidence="4">Negative cofactor 2 complex subunit beta</fullName>
    </submittedName>
</protein>
<name>A0A1E5R3T2_9ASCO</name>
<evidence type="ECO:0000259" key="3">
    <source>
        <dbReference type="Pfam" id="PF00808"/>
    </source>
</evidence>
<dbReference type="Proteomes" id="UP000095605">
    <property type="component" value="Unassembled WGS sequence"/>
</dbReference>
<dbReference type="Pfam" id="PF00808">
    <property type="entry name" value="CBFD_NFYB_HMF"/>
    <property type="match status" value="1"/>
</dbReference>
<gene>
    <name evidence="4" type="ORF">AWRI3578_g3917</name>
</gene>
<dbReference type="Gene3D" id="1.10.20.10">
    <property type="entry name" value="Histone, subunit A"/>
    <property type="match status" value="1"/>
</dbReference>
<evidence type="ECO:0000256" key="1">
    <source>
        <dbReference type="ARBA" id="ARBA00004123"/>
    </source>
</evidence>
<dbReference type="PANTHER" id="PTHR46138:SF1">
    <property type="entry name" value="PROTEIN DR1"/>
    <property type="match status" value="1"/>
</dbReference>
<evidence type="ECO:0000256" key="2">
    <source>
        <dbReference type="ARBA" id="ARBA00023242"/>
    </source>
</evidence>
<dbReference type="GO" id="GO:0017025">
    <property type="term" value="F:TBP-class protein binding"/>
    <property type="evidence" value="ECO:0007669"/>
    <property type="project" value="TreeGrafter"/>
</dbReference>
<dbReference type="InterPro" id="IPR042225">
    <property type="entry name" value="Ncb2"/>
</dbReference>
<comment type="caution">
    <text evidence="4">The sequence shown here is derived from an EMBL/GenBank/DDBJ whole genome shotgun (WGS) entry which is preliminary data.</text>
</comment>
<proteinExistence type="predicted"/>
<dbReference type="OrthoDB" id="601405at2759"/>
<dbReference type="InterPro" id="IPR009072">
    <property type="entry name" value="Histone-fold"/>
</dbReference>